<evidence type="ECO:0000313" key="2">
    <source>
        <dbReference type="EMBL" id="TDQ04099.1"/>
    </source>
</evidence>
<sequence length="266" mass="29074">MVDPARIIAEAKAIRSLGGTVQLVEVDGELLVVKRHDGAEAAGLRWLKPVPEIRAVDDEYLITTYIPDAPATRQAAEDLGRNLAEMHQAGADAFGQPPPGGPEDAWIGLAPMRNTPAEDWPEWFAEHRILPYLKTAVDRRAIDDPKPIEQVCDAIRDLAGPPEPPARLHGDLWSGNVLFSHDGAYLIDPAAHGGHRESDLAMLQWFPCPHLDRVLAAYDEATPLAAGWEQRVPLHQLFPQLVHAALFGGGYGRTAQESARRALRSA</sequence>
<dbReference type="OrthoDB" id="5291879at2"/>
<proteinExistence type="inferred from homology"/>
<dbReference type="RefSeq" id="WP_133847067.1">
    <property type="nucleotide sequence ID" value="NZ_SNXZ01000001.1"/>
</dbReference>
<dbReference type="InterPro" id="IPR016477">
    <property type="entry name" value="Fructo-/Ketosamine-3-kinase"/>
</dbReference>
<dbReference type="InterPro" id="IPR011009">
    <property type="entry name" value="Kinase-like_dom_sf"/>
</dbReference>
<name>A0A4R6SJ91_LABRH</name>
<organism evidence="2 3">
    <name type="scientific">Labedaea rhizosphaerae</name>
    <dbReference type="NCBI Taxonomy" id="598644"/>
    <lineage>
        <taxon>Bacteria</taxon>
        <taxon>Bacillati</taxon>
        <taxon>Actinomycetota</taxon>
        <taxon>Actinomycetes</taxon>
        <taxon>Pseudonocardiales</taxon>
        <taxon>Pseudonocardiaceae</taxon>
        <taxon>Labedaea</taxon>
    </lineage>
</organism>
<dbReference type="PIRSF" id="PIRSF006221">
    <property type="entry name" value="Ketosamine-3-kinase"/>
    <property type="match status" value="1"/>
</dbReference>
<keyword evidence="1 2" id="KW-0418">Kinase</keyword>
<dbReference type="AlphaFoldDB" id="A0A4R6SJ91"/>
<evidence type="ECO:0000256" key="1">
    <source>
        <dbReference type="PIRNR" id="PIRNR006221"/>
    </source>
</evidence>
<evidence type="ECO:0000313" key="3">
    <source>
        <dbReference type="Proteomes" id="UP000295444"/>
    </source>
</evidence>
<comment type="caution">
    <text evidence="2">The sequence shown here is derived from an EMBL/GenBank/DDBJ whole genome shotgun (WGS) entry which is preliminary data.</text>
</comment>
<accession>A0A4R6SJ91</accession>
<dbReference type="SUPFAM" id="SSF56112">
    <property type="entry name" value="Protein kinase-like (PK-like)"/>
    <property type="match status" value="1"/>
</dbReference>
<reference evidence="2 3" key="1">
    <citation type="submission" date="2019-03" db="EMBL/GenBank/DDBJ databases">
        <title>Genomic Encyclopedia of Type Strains, Phase IV (KMG-IV): sequencing the most valuable type-strain genomes for metagenomic binning, comparative biology and taxonomic classification.</title>
        <authorList>
            <person name="Goeker M."/>
        </authorList>
    </citation>
    <scope>NUCLEOTIDE SEQUENCE [LARGE SCALE GENOMIC DNA]</scope>
    <source>
        <strain evidence="2 3">DSM 45361</strain>
    </source>
</reference>
<keyword evidence="3" id="KW-1185">Reference proteome</keyword>
<dbReference type="Pfam" id="PF03881">
    <property type="entry name" value="Fructosamin_kin"/>
    <property type="match status" value="1"/>
</dbReference>
<comment type="similarity">
    <text evidence="1">Belongs to the fructosamine kinase family.</text>
</comment>
<dbReference type="PANTHER" id="PTHR12149">
    <property type="entry name" value="FRUCTOSAMINE 3 KINASE-RELATED PROTEIN"/>
    <property type="match status" value="1"/>
</dbReference>
<dbReference type="Proteomes" id="UP000295444">
    <property type="component" value="Unassembled WGS sequence"/>
</dbReference>
<dbReference type="Gene3D" id="1.20.1270.240">
    <property type="match status" value="1"/>
</dbReference>
<dbReference type="PANTHER" id="PTHR12149:SF8">
    <property type="entry name" value="PROTEIN-RIBULOSAMINE 3-KINASE"/>
    <property type="match status" value="1"/>
</dbReference>
<gene>
    <name evidence="2" type="ORF">EV186_10140</name>
</gene>
<keyword evidence="1" id="KW-0808">Transferase</keyword>
<dbReference type="GO" id="GO:0016301">
    <property type="term" value="F:kinase activity"/>
    <property type="evidence" value="ECO:0007669"/>
    <property type="project" value="UniProtKB-UniRule"/>
</dbReference>
<protein>
    <submittedName>
        <fullName evidence="2">Fructosamine-3-kinase</fullName>
    </submittedName>
</protein>
<dbReference type="EMBL" id="SNXZ01000001">
    <property type="protein sequence ID" value="TDQ04099.1"/>
    <property type="molecule type" value="Genomic_DNA"/>
</dbReference>
<dbReference type="Gene3D" id="1.10.510.10">
    <property type="entry name" value="Transferase(Phosphotransferase) domain 1"/>
    <property type="match status" value="1"/>
</dbReference>